<sequence>MKAYTVELEAELNQLKEENAQLKHALGELERKRKQQYFESLKTRAQPKLPKASGRLRTLKEHILIFSTYVLVDKEVILCFNVMNLLEDIASVMLLVLVTILPKDMFQFGSSFGEYSNRDHYSWSKYQ</sequence>
<feature type="coiled-coil region" evidence="1">
    <location>
        <begin position="1"/>
        <end position="35"/>
    </location>
</feature>
<accession>A0A816JQT4</accession>
<evidence type="ECO:0000256" key="1">
    <source>
        <dbReference type="SAM" id="Coils"/>
    </source>
</evidence>
<name>A0A816JQT4_BRANA</name>
<gene>
    <name evidence="2" type="ORF">DARMORV10_C04P65270.1</name>
</gene>
<protein>
    <submittedName>
        <fullName evidence="2">(rape) hypothetical protein</fullName>
    </submittedName>
</protein>
<dbReference type="EMBL" id="HG994368">
    <property type="protein sequence ID" value="CAF1867828.1"/>
    <property type="molecule type" value="Genomic_DNA"/>
</dbReference>
<keyword evidence="1" id="KW-0175">Coiled coil</keyword>
<organism evidence="2">
    <name type="scientific">Brassica napus</name>
    <name type="common">Rape</name>
    <dbReference type="NCBI Taxonomy" id="3708"/>
    <lineage>
        <taxon>Eukaryota</taxon>
        <taxon>Viridiplantae</taxon>
        <taxon>Streptophyta</taxon>
        <taxon>Embryophyta</taxon>
        <taxon>Tracheophyta</taxon>
        <taxon>Spermatophyta</taxon>
        <taxon>Magnoliopsida</taxon>
        <taxon>eudicotyledons</taxon>
        <taxon>Gunneridae</taxon>
        <taxon>Pentapetalae</taxon>
        <taxon>rosids</taxon>
        <taxon>malvids</taxon>
        <taxon>Brassicales</taxon>
        <taxon>Brassicaceae</taxon>
        <taxon>Brassiceae</taxon>
        <taxon>Brassica</taxon>
    </lineage>
</organism>
<evidence type="ECO:0000313" key="2">
    <source>
        <dbReference type="EMBL" id="CAF1867828.1"/>
    </source>
</evidence>
<reference evidence="2" key="1">
    <citation type="submission" date="2021-01" db="EMBL/GenBank/DDBJ databases">
        <authorList>
            <consortium name="Genoscope - CEA"/>
            <person name="William W."/>
        </authorList>
    </citation>
    <scope>NUCLEOTIDE SEQUENCE</scope>
</reference>
<dbReference type="Proteomes" id="UP001295469">
    <property type="component" value="Chromosome C04"/>
</dbReference>
<dbReference type="AlphaFoldDB" id="A0A816JQT4"/>
<proteinExistence type="predicted"/>